<protein>
    <recommendedName>
        <fullName evidence="4">Tctex1 domain-containing protein 1</fullName>
    </recommendedName>
</protein>
<comment type="similarity">
    <text evidence="1">Belongs to the dynein light chain Tctex-type family.</text>
</comment>
<dbReference type="HOGENOM" id="CLU_1070891_0_0_1"/>
<evidence type="ECO:0000313" key="3">
    <source>
        <dbReference type="Proteomes" id="UP000009022"/>
    </source>
</evidence>
<keyword evidence="3" id="KW-1185">Reference proteome</keyword>
<name>B3S1R5_TRIAD</name>
<dbReference type="PANTHER" id="PTHR21255">
    <property type="entry name" value="T-COMPLEX-ASSOCIATED-TESTIS-EXPRESSED 1/ DYNEIN LIGHT CHAIN"/>
    <property type="match status" value="1"/>
</dbReference>
<dbReference type="eggNOG" id="KOG4108">
    <property type="taxonomic scope" value="Eukaryota"/>
</dbReference>
<evidence type="ECO:0008006" key="4">
    <source>
        <dbReference type="Google" id="ProtNLM"/>
    </source>
</evidence>
<dbReference type="KEGG" id="tad:TRIADDRAFT_57857"/>
<dbReference type="PANTHER" id="PTHR21255:SF65">
    <property type="entry name" value="TCTEX1 DOMAIN-CONTAINING PROTEIN 2"/>
    <property type="match status" value="1"/>
</dbReference>
<dbReference type="STRING" id="10228.B3S1R5"/>
<dbReference type="GeneID" id="6755143"/>
<evidence type="ECO:0000313" key="2">
    <source>
        <dbReference type="EMBL" id="EDV23340.1"/>
    </source>
</evidence>
<dbReference type="CTD" id="6755143"/>
<dbReference type="OrthoDB" id="10248487at2759"/>
<dbReference type="Gene3D" id="3.30.1140.40">
    <property type="entry name" value="Tctex-1"/>
    <property type="match status" value="1"/>
</dbReference>
<dbReference type="InParanoid" id="B3S1R5"/>
<organism evidence="2 3">
    <name type="scientific">Trichoplax adhaerens</name>
    <name type="common">Trichoplax reptans</name>
    <dbReference type="NCBI Taxonomy" id="10228"/>
    <lineage>
        <taxon>Eukaryota</taxon>
        <taxon>Metazoa</taxon>
        <taxon>Placozoa</taxon>
        <taxon>Uniplacotomia</taxon>
        <taxon>Trichoplacea</taxon>
        <taxon>Trichoplacidae</taxon>
        <taxon>Trichoplax</taxon>
    </lineage>
</organism>
<accession>B3S1R5</accession>
<sequence>MTSGLPKSRSAFDISHIVNGNSGLDSSNESSLLLGFLSAKRTAQHLKRRAIHITEQARRRRDDFRGESEVCHSAEPIRSAVSSRLTSRNTNSSASDLYKIRSTTAFPAEDVERIIRHIVNKELDDKTYQHDYCRQQSSELAEKIKDGVKKLHLPRYRLICYVNIGQKSGQCISVTSQCLWDDNLDNYASYCFQNASLYAVCVVYAVYYQVISKYLMKIGKNNDDPVFLYYLISSDRNLESITFLELKPSLNFMIREYIYK</sequence>
<dbReference type="GO" id="GO:0005737">
    <property type="term" value="C:cytoplasm"/>
    <property type="evidence" value="ECO:0000318"/>
    <property type="project" value="GO_Central"/>
</dbReference>
<dbReference type="GO" id="GO:0005868">
    <property type="term" value="C:cytoplasmic dynein complex"/>
    <property type="evidence" value="ECO:0000318"/>
    <property type="project" value="GO_Central"/>
</dbReference>
<dbReference type="RefSeq" id="XP_002114250.1">
    <property type="nucleotide sequence ID" value="XM_002114214.1"/>
</dbReference>
<dbReference type="CDD" id="cd21451">
    <property type="entry name" value="DLC-like_TCTEX1D"/>
    <property type="match status" value="1"/>
</dbReference>
<dbReference type="Pfam" id="PF03645">
    <property type="entry name" value="Tctex-1"/>
    <property type="match status" value="1"/>
</dbReference>
<dbReference type="Proteomes" id="UP000009022">
    <property type="component" value="Unassembled WGS sequence"/>
</dbReference>
<dbReference type="InterPro" id="IPR005334">
    <property type="entry name" value="Tctex-1-like"/>
</dbReference>
<evidence type="ECO:0000256" key="1">
    <source>
        <dbReference type="ARBA" id="ARBA00005361"/>
    </source>
</evidence>
<dbReference type="EMBL" id="DS985247">
    <property type="protein sequence ID" value="EDV23340.1"/>
    <property type="molecule type" value="Genomic_DNA"/>
</dbReference>
<reference evidence="2 3" key="1">
    <citation type="journal article" date="2008" name="Nature">
        <title>The Trichoplax genome and the nature of placozoans.</title>
        <authorList>
            <person name="Srivastava M."/>
            <person name="Begovic E."/>
            <person name="Chapman J."/>
            <person name="Putnam N.H."/>
            <person name="Hellsten U."/>
            <person name="Kawashima T."/>
            <person name="Kuo A."/>
            <person name="Mitros T."/>
            <person name="Salamov A."/>
            <person name="Carpenter M.L."/>
            <person name="Signorovitch A.Y."/>
            <person name="Moreno M.A."/>
            <person name="Kamm K."/>
            <person name="Grimwood J."/>
            <person name="Schmutz J."/>
            <person name="Shapiro H."/>
            <person name="Grigoriev I.V."/>
            <person name="Buss L.W."/>
            <person name="Schierwater B."/>
            <person name="Dellaporta S.L."/>
            <person name="Rokhsar D.S."/>
        </authorList>
    </citation>
    <scope>NUCLEOTIDE SEQUENCE [LARGE SCALE GENOMIC DNA]</scope>
    <source>
        <strain evidence="2 3">Grell-BS-1999</strain>
    </source>
</reference>
<dbReference type="PhylomeDB" id="B3S1R5"/>
<dbReference type="OMA" id="RAIHITE"/>
<proteinExistence type="inferred from homology"/>
<dbReference type="GO" id="GO:0045505">
    <property type="term" value="F:dynein intermediate chain binding"/>
    <property type="evidence" value="ECO:0000318"/>
    <property type="project" value="GO_Central"/>
</dbReference>
<dbReference type="GO" id="GO:0007018">
    <property type="term" value="P:microtubule-based movement"/>
    <property type="evidence" value="ECO:0000318"/>
    <property type="project" value="GO_Central"/>
</dbReference>
<dbReference type="InterPro" id="IPR038586">
    <property type="entry name" value="Tctex-1-like_sf"/>
</dbReference>
<dbReference type="AlphaFoldDB" id="B3S1R5"/>
<gene>
    <name evidence="2" type="ORF">TRIADDRAFT_57857</name>
</gene>